<keyword evidence="4 12" id="KW-0812">Transmembrane</keyword>
<dbReference type="InterPro" id="IPR036116">
    <property type="entry name" value="FN3_sf"/>
</dbReference>
<keyword evidence="3" id="KW-1003">Cell membrane</keyword>
<dbReference type="PROSITE" id="PS50853">
    <property type="entry name" value="FN3"/>
    <property type="match status" value="1"/>
</dbReference>
<dbReference type="PANTHER" id="PTHR23037:SF30">
    <property type="entry name" value="INTERLEUKIN-2 RECEPTOR SUBUNIT BETA"/>
    <property type="match status" value="1"/>
</dbReference>
<dbReference type="SUPFAM" id="SSF49265">
    <property type="entry name" value="Fibronectin type III"/>
    <property type="match status" value="2"/>
</dbReference>
<protein>
    <submittedName>
        <fullName evidence="16">Interleukin-2 receptor subunit beta</fullName>
    </submittedName>
</protein>
<organism evidence="15 16">
    <name type="scientific">Erinaceus europaeus</name>
    <name type="common">Western European hedgehog</name>
    <dbReference type="NCBI Taxonomy" id="9365"/>
    <lineage>
        <taxon>Eukaryota</taxon>
        <taxon>Metazoa</taxon>
        <taxon>Chordata</taxon>
        <taxon>Craniata</taxon>
        <taxon>Vertebrata</taxon>
        <taxon>Euteleostomi</taxon>
        <taxon>Mammalia</taxon>
        <taxon>Eutheria</taxon>
        <taxon>Laurasiatheria</taxon>
        <taxon>Eulipotyphla</taxon>
        <taxon>Erinaceidae</taxon>
        <taxon>Erinaceinae</taxon>
        <taxon>Erinaceus</taxon>
    </lineage>
</organism>
<feature type="compositionally biased region" description="Low complexity" evidence="11">
    <location>
        <begin position="425"/>
        <end position="442"/>
    </location>
</feature>
<evidence type="ECO:0000256" key="8">
    <source>
        <dbReference type="ARBA" id="ARBA00023157"/>
    </source>
</evidence>
<evidence type="ECO:0000256" key="7">
    <source>
        <dbReference type="ARBA" id="ARBA00023136"/>
    </source>
</evidence>
<evidence type="ECO:0000256" key="2">
    <source>
        <dbReference type="ARBA" id="ARBA00008280"/>
    </source>
</evidence>
<evidence type="ECO:0000256" key="4">
    <source>
        <dbReference type="ARBA" id="ARBA00022692"/>
    </source>
</evidence>
<dbReference type="InterPro" id="IPR040951">
    <property type="entry name" value="IL2RB_N1"/>
</dbReference>
<evidence type="ECO:0000256" key="3">
    <source>
        <dbReference type="ARBA" id="ARBA00022475"/>
    </source>
</evidence>
<comment type="similarity">
    <text evidence="2">Belongs to the type I cytokine receptor family. Type 4 subfamily.</text>
</comment>
<evidence type="ECO:0000313" key="15">
    <source>
        <dbReference type="Proteomes" id="UP001652624"/>
    </source>
</evidence>
<feature type="signal peptide" evidence="13">
    <location>
        <begin position="1"/>
        <end position="22"/>
    </location>
</feature>
<keyword evidence="6 12" id="KW-1133">Transmembrane helix</keyword>
<evidence type="ECO:0000313" key="16">
    <source>
        <dbReference type="RefSeq" id="XP_060044897.1"/>
    </source>
</evidence>
<feature type="domain" description="Fibronectin type-III" evidence="14">
    <location>
        <begin position="135"/>
        <end position="235"/>
    </location>
</feature>
<sequence>MAAAFQPWVLFLLVLLPSLVMAQAPTRENADSSVLMCFYNSKANISCVWRQEGALPTAPCHIHARPDKRHWNKTCELLPVRPSSWACNLIIGDLNSQILTSADTIDMSVLCPDGGSWRTLLTQPFKPFDNLRLMAPNSLRVTHGDVGQCNITWSVPQSSHYIEKYLEFHVRLRTLDQSWEEIRPWSIKQNQQWISLENLAADTSYELQVQVQSQKGSHNSWSPWSQPLAFRTKPAVLTVKAAPEFSQLNHVLVALGGAVSFLILVTLLFNCRSIGPRLKKVLKCHIPDPSEFFAQLSSEHGDDFQKWLASPFPSSSFSPSGLATEISPLEVLDRDTKAAQLLMLQQEKPGPSSPSSHSLTSCFTNQGYFFFHLPDALEIESCQVYFTYDPCTEELEEGEPRVPEGGFPPVLPPPPGEENAYCIFPPGDELLSPPSLLSGPGPTHLVSQPQGPPTLGASSQVHTQSPGEGGEEAPAPSTGSCFPWASPPGGCQIRPPHSCLALNTDAYLSLQELQDQDPAHSM</sequence>
<feature type="transmembrane region" description="Helical" evidence="12">
    <location>
        <begin position="251"/>
        <end position="270"/>
    </location>
</feature>
<proteinExistence type="inferred from homology"/>
<evidence type="ECO:0000256" key="13">
    <source>
        <dbReference type="SAM" id="SignalP"/>
    </source>
</evidence>
<dbReference type="GeneID" id="103110233"/>
<accession>A0ABM3X7T6</accession>
<dbReference type="InterPro" id="IPR003961">
    <property type="entry name" value="FN3_dom"/>
</dbReference>
<feature type="compositionally biased region" description="Polar residues" evidence="11">
    <location>
        <begin position="456"/>
        <end position="466"/>
    </location>
</feature>
<dbReference type="Gene3D" id="2.60.40.10">
    <property type="entry name" value="Immunoglobulins"/>
    <property type="match status" value="2"/>
</dbReference>
<evidence type="ECO:0000259" key="14">
    <source>
        <dbReference type="PROSITE" id="PS50853"/>
    </source>
</evidence>
<dbReference type="PANTHER" id="PTHR23037">
    <property type="entry name" value="CYTOKINE RECEPTOR"/>
    <property type="match status" value="1"/>
</dbReference>
<evidence type="ECO:0000256" key="5">
    <source>
        <dbReference type="ARBA" id="ARBA00022729"/>
    </source>
</evidence>
<comment type="subcellular location">
    <subcellularLocation>
        <location evidence="1">Cell membrane</location>
        <topology evidence="1">Single-pass type I membrane protein</topology>
    </subcellularLocation>
</comment>
<evidence type="ECO:0000256" key="10">
    <source>
        <dbReference type="ARBA" id="ARBA00023180"/>
    </source>
</evidence>
<evidence type="ECO:0000256" key="9">
    <source>
        <dbReference type="ARBA" id="ARBA00023170"/>
    </source>
</evidence>
<keyword evidence="15" id="KW-1185">Reference proteome</keyword>
<gene>
    <name evidence="16" type="primary">IL2RB</name>
</gene>
<evidence type="ECO:0000256" key="1">
    <source>
        <dbReference type="ARBA" id="ARBA00004251"/>
    </source>
</evidence>
<dbReference type="RefSeq" id="XP_060044897.1">
    <property type="nucleotide sequence ID" value="XM_060188914.1"/>
</dbReference>
<dbReference type="Pfam" id="PF18707">
    <property type="entry name" value="IL2RB_N1"/>
    <property type="match status" value="1"/>
</dbReference>
<feature type="chain" id="PRO_5047047143" evidence="13">
    <location>
        <begin position="23"/>
        <end position="522"/>
    </location>
</feature>
<keyword evidence="5 13" id="KW-0732">Signal</keyword>
<reference evidence="16" key="1">
    <citation type="submission" date="2025-08" db="UniProtKB">
        <authorList>
            <consortium name="RefSeq"/>
        </authorList>
    </citation>
    <scope>IDENTIFICATION</scope>
</reference>
<evidence type="ECO:0000256" key="6">
    <source>
        <dbReference type="ARBA" id="ARBA00022989"/>
    </source>
</evidence>
<feature type="region of interest" description="Disordered" evidence="11">
    <location>
        <begin position="395"/>
        <end position="487"/>
    </location>
</feature>
<dbReference type="SMART" id="SM00060">
    <property type="entry name" value="FN3"/>
    <property type="match status" value="1"/>
</dbReference>
<dbReference type="InterPro" id="IPR013783">
    <property type="entry name" value="Ig-like_fold"/>
</dbReference>
<keyword evidence="10" id="KW-0325">Glycoprotein</keyword>
<keyword evidence="7 12" id="KW-0472">Membrane</keyword>
<evidence type="ECO:0000256" key="12">
    <source>
        <dbReference type="SAM" id="Phobius"/>
    </source>
</evidence>
<name>A0ABM3X7T6_ERIEU</name>
<keyword evidence="9 16" id="KW-0675">Receptor</keyword>
<dbReference type="Proteomes" id="UP001652624">
    <property type="component" value="Chromosome 4"/>
</dbReference>
<dbReference type="Pfam" id="PF00041">
    <property type="entry name" value="fn3"/>
    <property type="match status" value="1"/>
</dbReference>
<keyword evidence="8" id="KW-1015">Disulfide bond</keyword>
<dbReference type="CDD" id="cd00063">
    <property type="entry name" value="FN3"/>
    <property type="match status" value="1"/>
</dbReference>
<evidence type="ECO:0000256" key="11">
    <source>
        <dbReference type="SAM" id="MobiDB-lite"/>
    </source>
</evidence>